<evidence type="ECO:0000313" key="3">
    <source>
        <dbReference type="EMBL" id="EPQ23225.1"/>
    </source>
</evidence>
<proteinExistence type="predicted"/>
<reference evidence="3 4" key="1">
    <citation type="journal article" date="2013" name="Genome Announc.">
        <title>Genome Sequence of an Epidemic Isolate of Mycobacterium abscessus subsp. bolletii from Rio de Janeiro, Brazil.</title>
        <authorList>
            <person name="Davidson R.M."/>
            <person name="Reynolds P.R."/>
            <person name="Farias-Hesson E."/>
            <person name="Duarte R.S."/>
            <person name="Jackson M."/>
            <person name="Strong M."/>
        </authorList>
    </citation>
    <scope>NUCLEOTIDE SEQUENCE [LARGE SCALE GENOMIC DNA]</scope>
    <source>
        <strain evidence="3 4">CRM-0020</strain>
    </source>
</reference>
<dbReference type="Pfam" id="PF20088">
    <property type="entry name" value="DUF6480"/>
    <property type="match status" value="1"/>
</dbReference>
<feature type="region of interest" description="Disordered" evidence="1">
    <location>
        <begin position="1"/>
        <end position="53"/>
    </location>
</feature>
<dbReference type="RefSeq" id="WP_005118476.1">
    <property type="nucleotide sequence ID" value="NZ_ATFQ01000022.1"/>
</dbReference>
<gene>
    <name evidence="3" type="ORF">J108_13320</name>
</gene>
<accession>A0A829HV92</accession>
<evidence type="ECO:0000313" key="4">
    <source>
        <dbReference type="Proteomes" id="UP000014969"/>
    </source>
</evidence>
<organism evidence="3 4">
    <name type="scientific">Mycobacteroides abscessus subsp. bolletii CRM-0020</name>
    <dbReference type="NCBI Taxonomy" id="1306401"/>
    <lineage>
        <taxon>Bacteria</taxon>
        <taxon>Bacillati</taxon>
        <taxon>Actinomycetota</taxon>
        <taxon>Actinomycetes</taxon>
        <taxon>Mycobacteriales</taxon>
        <taxon>Mycobacteriaceae</taxon>
        <taxon>Mycobacteroides</taxon>
        <taxon>Mycobacteroides abscessus</taxon>
    </lineage>
</organism>
<dbReference type="AlphaFoldDB" id="A0A829HV92"/>
<keyword evidence="2" id="KW-1133">Transmembrane helix</keyword>
<evidence type="ECO:0000256" key="1">
    <source>
        <dbReference type="SAM" id="MobiDB-lite"/>
    </source>
</evidence>
<comment type="caution">
    <text evidence="3">The sequence shown here is derived from an EMBL/GenBank/DDBJ whole genome shotgun (WGS) entry which is preliminary data.</text>
</comment>
<dbReference type="EMBL" id="ATFQ01000022">
    <property type="protein sequence ID" value="EPQ23225.1"/>
    <property type="molecule type" value="Genomic_DNA"/>
</dbReference>
<feature type="transmembrane region" description="Helical" evidence="2">
    <location>
        <begin position="59"/>
        <end position="82"/>
    </location>
</feature>
<name>A0A829HV92_9MYCO</name>
<evidence type="ECO:0000256" key="2">
    <source>
        <dbReference type="SAM" id="Phobius"/>
    </source>
</evidence>
<keyword evidence="2" id="KW-0472">Membrane</keyword>
<protein>
    <submittedName>
        <fullName evidence="3">Uncharacterized protein</fullName>
    </submittedName>
</protein>
<keyword evidence="2" id="KW-0812">Transmembrane</keyword>
<sequence>MAIKKRPTTDLPPDPEPAATPGLSKGGGTQPGDTPPASGQETQPSNPDPVSLRKTSVPVTVSMIALAVFLGLFLATAVLLIMRMSGVFN</sequence>
<dbReference type="InterPro" id="IPR045512">
    <property type="entry name" value="DUF6480"/>
</dbReference>
<dbReference type="Proteomes" id="UP000014969">
    <property type="component" value="Unassembled WGS sequence"/>
</dbReference>